<dbReference type="Pfam" id="PF00078">
    <property type="entry name" value="RVT_1"/>
    <property type="match status" value="1"/>
</dbReference>
<dbReference type="EMBL" id="JBANAX010000699">
    <property type="protein sequence ID" value="KAL1196652.1"/>
    <property type="molecule type" value="Genomic_DNA"/>
</dbReference>
<dbReference type="Gene3D" id="3.30.420.10">
    <property type="entry name" value="Ribonuclease H-like superfamily/Ribonuclease H"/>
    <property type="match status" value="1"/>
</dbReference>
<dbReference type="Gene3D" id="1.10.340.70">
    <property type="match status" value="1"/>
</dbReference>
<dbReference type="InterPro" id="IPR043502">
    <property type="entry name" value="DNA/RNA_pol_sf"/>
</dbReference>
<name>A0ABD0ZPT0_CARAN</name>
<dbReference type="PANTHER" id="PTHR37984:SF5">
    <property type="entry name" value="PROTEIN NYNRIN-LIKE"/>
    <property type="match status" value="1"/>
</dbReference>
<dbReference type="CDD" id="cd09274">
    <property type="entry name" value="RNase_HI_RT_Ty3"/>
    <property type="match status" value="1"/>
</dbReference>
<dbReference type="Gene3D" id="3.10.10.10">
    <property type="entry name" value="HIV Type 1 Reverse Transcriptase, subunit A, domain 1"/>
    <property type="match status" value="1"/>
</dbReference>
<evidence type="ECO:0000256" key="4">
    <source>
        <dbReference type="ARBA" id="ARBA00022722"/>
    </source>
</evidence>
<evidence type="ECO:0000256" key="3">
    <source>
        <dbReference type="ARBA" id="ARBA00022695"/>
    </source>
</evidence>
<keyword evidence="3" id="KW-0548">Nucleotidyltransferase</keyword>
<dbReference type="Gene3D" id="3.30.70.270">
    <property type="match status" value="2"/>
</dbReference>
<evidence type="ECO:0000259" key="9">
    <source>
        <dbReference type="PROSITE" id="PS50994"/>
    </source>
</evidence>
<feature type="region of interest" description="Disordered" evidence="8">
    <location>
        <begin position="558"/>
        <end position="589"/>
    </location>
</feature>
<evidence type="ECO:0000313" key="11">
    <source>
        <dbReference type="Proteomes" id="UP001558713"/>
    </source>
</evidence>
<feature type="compositionally biased region" description="Low complexity" evidence="8">
    <location>
        <begin position="913"/>
        <end position="927"/>
    </location>
</feature>
<evidence type="ECO:0000256" key="6">
    <source>
        <dbReference type="ARBA" id="ARBA00022801"/>
    </source>
</evidence>
<feature type="domain" description="Integrase catalytic" evidence="9">
    <location>
        <begin position="1631"/>
        <end position="1798"/>
    </location>
</feature>
<keyword evidence="5" id="KW-0255">Endonuclease</keyword>
<dbReference type="InterPro" id="IPR021109">
    <property type="entry name" value="Peptidase_aspartic_dom_sf"/>
</dbReference>
<dbReference type="InterPro" id="IPR005162">
    <property type="entry name" value="Retrotrans_gag_dom"/>
</dbReference>
<evidence type="ECO:0000256" key="7">
    <source>
        <dbReference type="ARBA" id="ARBA00022918"/>
    </source>
</evidence>
<keyword evidence="11" id="KW-1185">Reference proteome</keyword>
<dbReference type="SUPFAM" id="SSF56672">
    <property type="entry name" value="DNA/RNA polymerases"/>
    <property type="match status" value="1"/>
</dbReference>
<dbReference type="InterPro" id="IPR036397">
    <property type="entry name" value="RNaseH_sf"/>
</dbReference>
<gene>
    <name evidence="10" type="ORF">V5N11_022391</name>
</gene>
<evidence type="ECO:0000256" key="2">
    <source>
        <dbReference type="ARBA" id="ARBA00022679"/>
    </source>
</evidence>
<dbReference type="CDD" id="cd01647">
    <property type="entry name" value="RT_LTR"/>
    <property type="match status" value="1"/>
</dbReference>
<dbReference type="EC" id="2.7.7.49" evidence="1"/>
<dbReference type="PROSITE" id="PS50994">
    <property type="entry name" value="INTEGRASE"/>
    <property type="match status" value="1"/>
</dbReference>
<dbReference type="InterPro" id="IPR041588">
    <property type="entry name" value="Integrase_H2C2"/>
</dbReference>
<dbReference type="FunFam" id="3.10.20.370:FF:000001">
    <property type="entry name" value="Retrovirus-related Pol polyprotein from transposon 17.6-like protein"/>
    <property type="match status" value="1"/>
</dbReference>
<dbReference type="InterPro" id="IPR043128">
    <property type="entry name" value="Rev_trsase/Diguanyl_cyclase"/>
</dbReference>
<dbReference type="Gene3D" id="2.40.70.10">
    <property type="entry name" value="Acid Proteases"/>
    <property type="match status" value="1"/>
</dbReference>
<evidence type="ECO:0000313" key="10">
    <source>
        <dbReference type="EMBL" id="KAL1196652.1"/>
    </source>
</evidence>
<dbReference type="Proteomes" id="UP001558713">
    <property type="component" value="Unassembled WGS sequence"/>
</dbReference>
<keyword evidence="7" id="KW-0695">RNA-directed DNA polymerase</keyword>
<comment type="caution">
    <text evidence="10">The sequence shown here is derived from an EMBL/GenBank/DDBJ whole genome shotgun (WGS) entry which is preliminary data.</text>
</comment>
<dbReference type="SUPFAM" id="SSF53098">
    <property type="entry name" value="Ribonuclease H-like"/>
    <property type="match status" value="1"/>
</dbReference>
<dbReference type="Pfam" id="PF17921">
    <property type="entry name" value="Integrase_H2C2"/>
    <property type="match status" value="1"/>
</dbReference>
<dbReference type="PANTHER" id="PTHR37984">
    <property type="entry name" value="PROTEIN CBG26694"/>
    <property type="match status" value="1"/>
</dbReference>
<dbReference type="GO" id="GO:0016787">
    <property type="term" value="F:hydrolase activity"/>
    <property type="evidence" value="ECO:0007669"/>
    <property type="project" value="UniProtKB-KW"/>
</dbReference>
<evidence type="ECO:0000256" key="8">
    <source>
        <dbReference type="SAM" id="MobiDB-lite"/>
    </source>
</evidence>
<dbReference type="CDD" id="cd00303">
    <property type="entry name" value="retropepsin_like"/>
    <property type="match status" value="1"/>
</dbReference>
<feature type="region of interest" description="Disordered" evidence="8">
    <location>
        <begin position="908"/>
        <end position="927"/>
    </location>
</feature>
<dbReference type="FunFam" id="3.30.70.270:FF:000020">
    <property type="entry name" value="Transposon Tf2-6 polyprotein-like Protein"/>
    <property type="match status" value="1"/>
</dbReference>
<dbReference type="InterPro" id="IPR012337">
    <property type="entry name" value="RNaseH-like_sf"/>
</dbReference>
<keyword evidence="6" id="KW-0378">Hydrolase</keyword>
<dbReference type="InterPro" id="IPR001584">
    <property type="entry name" value="Integrase_cat-core"/>
</dbReference>
<evidence type="ECO:0000256" key="1">
    <source>
        <dbReference type="ARBA" id="ARBA00012493"/>
    </source>
</evidence>
<dbReference type="GO" id="GO:0003964">
    <property type="term" value="F:RNA-directed DNA polymerase activity"/>
    <property type="evidence" value="ECO:0007669"/>
    <property type="project" value="UniProtKB-KW"/>
</dbReference>
<sequence>MTSRTTRRNRTETLINPTNEELARLERQNRQRRLTAAPVIMAEQDNEMAAQLQLLRDQIAQLRREQPQAPQVQPGIGDSDNPHAFYQNRSAIVSPTIQRQDFEIKPQMISLVKQHLFHGLPAEIPMDHIENFEEICSTTGSNGVPSEFLKCKLFPFSLADKAQRWLKSLPAGSLRTWDEVRAAFLDHFYTKSKTAALRNKISSFQQYSGEAFCEAWERLKEYRRECPHHSFKDEQILGIFYDGVEWDYRNAFNAASNGDFMTKTKEDAFELIENLASSSKNKSPEYDRSRKVNSVDTQKIDELTAKVNLLLRGNQKSVHLVDEDESAPISQDFEDDDAGIQEVNYVSGQGYVQNRGFNPNYRNHPNLSYRGTNVENPQDQVYPQQGGINQLPQAQSFQKFYTSNTQGKQYVPNQNQNRFQGGNQQQNTQFAVPQQAISAPTSQDELKSLMQQLMANQQKASTEINAKVDHMYNDLNSKYEAVTAHVKKLDTQVAQTAEAIKRPAGALPVKGELPRNEYHVNAVELRSGRLLVPPTTTSSHEKAKEKVTECQVQGDDFAEKDGNVEIGSSSGTPLGTVPTESEEKSSEHPNYAPEHLLQQGAPAKSPKIFPDRVYVPKVPYPVPPKKTRKDLEDAKCKEMLKDLTVKLPLVDAVQMIPSLKRYMNELVAGKVVEEENLMIVSKECSAILQSKVLTKKGDPGRFVISVKIGPCTFACSLCDLGSSVNLMPYSVAKRLGFTKFKPTKISLVFADRSTKLPVVVIEDLHVRIGDTFIPADFVVLELDEEPKDPLILGRAFLCTARAIIDVEEGIVDLRLGDMLVRFEMNKLLKKPMIDGQTFVIHDGSDVSDDVVEEILTNDPLEVALTKPEGEHGFLSEDTHGFAKFLDSNIGVEEKDDFLSLVEGTKIDDKGAPRRASQPAQGAPAPGIPILGGPWSELKAPKLELKALPAGLRYAFLGPNSTYPVIVNAELNNVEVTLLLCELRKYRKALGYSLDDITGISPDLCMHRIHLEDESMTSVEHQRRLNPNLKDVVKKEIMKLLEAGVIYAIADSKWVSPVHVVPKKGGITVIRNDRNELIPTRTVTGHRMCIDYRKLNAAIRKDHFPLPFIDQMLERLANHPYYCFLDGYSGFFQIPIHPDDQEKTTFTCPYGTFAYRRMPFGLCNAPATFQRCMLSIFSDLIEDIMEVFMDDFSVYGSSFSACLSNLCRVLQRCEEQHLVLNWEKCHFMVRDGIVLGHKISEKGIEVDKAKIEVMMSLQPPNSVKGILSFLGHAGFYRRFIKDFSKIARPLTRLLCKEVKFEFDNACLEAFHTIKGALISAPIVQPPDWELPFEVMTDASDFAVGAVLGRRKDKKLHVIYYASRTMDDARCRYATTEKELLAIVFTFEKFRSYLVGSKVIVHTDHAALKYLLTKKDAKPRLLRWILLLQEFDLEIKDKKGSENGVADHLSRMQIEEETPMEDSLPDEHIYSISTCEFFEAPERAPAPPARAPAPPAQAPALEIFCGMIQMGQSSSFPWFGEIANFLAAEKVPENLVGSKRNKFFRDVRRYFWDEPYLYKQCSDGLYRRCVSEAEIPGILHHCHGSSYAGHFATFKTVSKVLQAGFWWPTMFRDANRFVSRCDACQRQGNISKRNEMPQNFILEVEVFDVWGIDFMGPFPSSNGNEYILVAVDYVSKWVEALASPTNDSRVVIKMFKSVIFPRFGVPRVVISDGGSHFINKVFENLLKQNGVTHKVASPYHPQTSGQVEISNREIKGILQKTVSITRKDWSKKLDDALWAYRTAYKTPLGTTPFHLVYGKACHLPVELEYKAAWAVKLLNFDILPAYERRSMQLHELEEIRHLAYDNSRIYKERSKAYHDKRIIPRSFAPNDQVLFFNSRLRLFPGKLKSRWSGPFTIKEIIPHGAIVLLNTKGEEFVVNGQRVKPYLADTRVEKGEPVTFSNPPHA</sequence>
<dbReference type="InterPro" id="IPR041373">
    <property type="entry name" value="RT_RNaseH"/>
</dbReference>
<dbReference type="InterPro" id="IPR050951">
    <property type="entry name" value="Retrovirus_Pol_polyprotein"/>
</dbReference>
<accession>A0ABD0ZPT0</accession>
<dbReference type="Pfam" id="PF17917">
    <property type="entry name" value="RT_RNaseH"/>
    <property type="match status" value="1"/>
</dbReference>
<proteinExistence type="predicted"/>
<dbReference type="GO" id="GO:0004519">
    <property type="term" value="F:endonuclease activity"/>
    <property type="evidence" value="ECO:0007669"/>
    <property type="project" value="UniProtKB-KW"/>
</dbReference>
<dbReference type="Pfam" id="PF03732">
    <property type="entry name" value="Retrotrans_gag"/>
    <property type="match status" value="1"/>
</dbReference>
<evidence type="ECO:0000256" key="5">
    <source>
        <dbReference type="ARBA" id="ARBA00022759"/>
    </source>
</evidence>
<dbReference type="Pfam" id="PF00665">
    <property type="entry name" value="rve"/>
    <property type="match status" value="1"/>
</dbReference>
<dbReference type="InterPro" id="IPR000477">
    <property type="entry name" value="RT_dom"/>
</dbReference>
<organism evidence="10 11">
    <name type="scientific">Cardamine amara subsp. amara</name>
    <dbReference type="NCBI Taxonomy" id="228776"/>
    <lineage>
        <taxon>Eukaryota</taxon>
        <taxon>Viridiplantae</taxon>
        <taxon>Streptophyta</taxon>
        <taxon>Embryophyta</taxon>
        <taxon>Tracheophyta</taxon>
        <taxon>Spermatophyta</taxon>
        <taxon>Magnoliopsida</taxon>
        <taxon>eudicotyledons</taxon>
        <taxon>Gunneridae</taxon>
        <taxon>Pentapetalae</taxon>
        <taxon>rosids</taxon>
        <taxon>malvids</taxon>
        <taxon>Brassicales</taxon>
        <taxon>Brassicaceae</taxon>
        <taxon>Cardamineae</taxon>
        <taxon>Cardamine</taxon>
    </lineage>
</organism>
<keyword evidence="4" id="KW-0540">Nuclease</keyword>
<protein>
    <recommendedName>
        <fullName evidence="1">RNA-directed DNA polymerase</fullName>
        <ecNumber evidence="1">2.7.7.49</ecNumber>
    </recommendedName>
</protein>
<keyword evidence="2" id="KW-0808">Transferase</keyword>
<reference evidence="10 11" key="1">
    <citation type="submission" date="2024-04" db="EMBL/GenBank/DDBJ databases">
        <title>Genome assembly C_amara_ONT_v2.</title>
        <authorList>
            <person name="Yant L."/>
            <person name="Moore C."/>
            <person name="Slenker M."/>
        </authorList>
    </citation>
    <scope>NUCLEOTIDE SEQUENCE [LARGE SCALE GENOMIC DNA]</scope>
    <source>
        <tissue evidence="10">Leaf</tissue>
    </source>
</reference>